<dbReference type="AlphaFoldDB" id="A0A9Q2ILL0"/>
<dbReference type="PANTHER" id="PTHR10730:SF53">
    <property type="entry name" value="GLYCOSYLTRANSFERASE 25 FAMILY MEMBER"/>
    <property type="match status" value="1"/>
</dbReference>
<dbReference type="Proteomes" id="UP000661006">
    <property type="component" value="Unassembled WGS sequence"/>
</dbReference>
<dbReference type="EMBL" id="BSNT01000019">
    <property type="protein sequence ID" value="GLQ59295.1"/>
    <property type="molecule type" value="Genomic_DNA"/>
</dbReference>
<dbReference type="GeneID" id="81474267"/>
<comment type="similarity">
    <text evidence="1">Belongs to the glycosyltransferase 25 family.</text>
</comment>
<dbReference type="GO" id="GO:0016740">
    <property type="term" value="F:transferase activity"/>
    <property type="evidence" value="ECO:0007669"/>
    <property type="project" value="UniProtKB-KW"/>
</dbReference>
<keyword evidence="8" id="KW-1185">Reference proteome</keyword>
<proteinExistence type="inferred from homology"/>
<evidence type="ECO:0000313" key="5">
    <source>
        <dbReference type="EMBL" id="GLQ59295.1"/>
    </source>
</evidence>
<dbReference type="PANTHER" id="PTHR10730">
    <property type="entry name" value="PROCOLLAGEN-LYSINE,2-OXOGLUTARATE 5-DIOXYGENASE/GLYCOSYLTRANSFERASE 25 FAMILY MEMBER"/>
    <property type="match status" value="1"/>
</dbReference>
<evidence type="ECO:0000313" key="6">
    <source>
        <dbReference type="EMBL" id="MBF0870439.1"/>
    </source>
</evidence>
<evidence type="ECO:0000256" key="2">
    <source>
        <dbReference type="ARBA" id="ARBA00022676"/>
    </source>
</evidence>
<evidence type="ECO:0000256" key="1">
    <source>
        <dbReference type="ARBA" id="ARBA00006721"/>
    </source>
</evidence>
<sequence>MLHVTVGHPRTRAMLDLQESAERAGLRFRALRPAGERERIIFIDKYVTFAQILNEPSIRSHDIILFTDAYDTLVIGGANEIGRAFLTSGDDIIFNGETTFWPPATSPDDPLQAYFDNYSDKLCRYLNSGCYIGYAGAIKKMLSECLAWSQEDGDHDDQRLACRFMINAAERHNLKISVDVECKIFGTLGGSLNFYHYSGGSVRNSQTGSWPSVIHANGDKSSIGILSIINSIQRIYPEGIDLLAVKGQRGFLHNTLDKNGFVIHEKPSKDICVAVRLGRNSIILLSADNTSLRSFHPNGGISTAKWAKNWEKLNIVEEKIFTCHGNELNNYTQKINTSLGVCEFPLEAFAAWTNEHLCRLMVTLSSL</sequence>
<reference evidence="6" key="3">
    <citation type="submission" date="2020-04" db="EMBL/GenBank/DDBJ databases">
        <authorList>
            <person name="Sombolestani A."/>
        </authorList>
    </citation>
    <scope>NUCLEOTIDE SEQUENCE</scope>
    <source>
        <strain evidence="6">R71697</strain>
    </source>
</reference>
<reference evidence="5" key="5">
    <citation type="submission" date="2023-01" db="EMBL/GenBank/DDBJ databases">
        <title>Draft genome sequence of Gluconobacter japonicus strain NBRC 3271.</title>
        <authorList>
            <person name="Sun Q."/>
            <person name="Mori K."/>
        </authorList>
    </citation>
    <scope>NUCLEOTIDE SEQUENCE</scope>
    <source>
        <strain evidence="5">NBRC 3271</strain>
    </source>
</reference>
<evidence type="ECO:0000259" key="4">
    <source>
        <dbReference type="Pfam" id="PF25342"/>
    </source>
</evidence>
<reference evidence="6" key="4">
    <citation type="submission" date="2020-11" db="EMBL/GenBank/DDBJ databases">
        <title>Description of novel Gluconobacter species.</title>
        <authorList>
            <person name="Cleenwerck I."/>
            <person name="Cnockaert M."/>
            <person name="Borremans W."/>
            <person name="Wieme A.D."/>
            <person name="De Vuyst L."/>
            <person name="Vandamme P."/>
        </authorList>
    </citation>
    <scope>NUCLEOTIDE SEQUENCE</scope>
    <source>
        <strain evidence="6">R71697</strain>
    </source>
</reference>
<dbReference type="Proteomes" id="UP001156613">
    <property type="component" value="Unassembled WGS sequence"/>
</dbReference>
<reference evidence="8" key="2">
    <citation type="journal article" date="2019" name="Int. J. Syst. Evol. Microbiol.">
        <title>The Global Catalogue of Microorganisms (GCM) 10K type strain sequencing project: providing services to taxonomists for standard genome sequencing and annotation.</title>
        <authorList>
            <consortium name="The Broad Institute Genomics Platform"/>
            <consortium name="The Broad Institute Genome Sequencing Center for Infectious Disease"/>
            <person name="Wu L."/>
            <person name="Ma J."/>
        </authorList>
    </citation>
    <scope>NUCLEOTIDE SEQUENCE [LARGE SCALE GENOMIC DNA]</scope>
    <source>
        <strain evidence="8">NBRC 3271</strain>
    </source>
</reference>
<name>A0A9Q2ILL0_GLUJA</name>
<evidence type="ECO:0000256" key="3">
    <source>
        <dbReference type="ARBA" id="ARBA00022679"/>
    </source>
</evidence>
<dbReference type="RefSeq" id="WP_145993781.1">
    <property type="nucleotide sequence ID" value="NZ_BEWO01000003.1"/>
</dbReference>
<dbReference type="InterPro" id="IPR057589">
    <property type="entry name" value="GT_PLOD"/>
</dbReference>
<dbReference type="EMBL" id="JABCQN010000002">
    <property type="protein sequence ID" value="MBF0870439.1"/>
    <property type="molecule type" value="Genomic_DNA"/>
</dbReference>
<keyword evidence="2" id="KW-0328">Glycosyltransferase</keyword>
<protein>
    <recommendedName>
        <fullName evidence="4">PLOD1-3-like GT domain-containing protein</fullName>
    </recommendedName>
</protein>
<feature type="domain" description="PLOD1-3-like GT" evidence="4">
    <location>
        <begin position="51"/>
        <end position="220"/>
    </location>
</feature>
<dbReference type="Pfam" id="PF25342">
    <property type="entry name" value="GT_PLOD"/>
    <property type="match status" value="1"/>
</dbReference>
<evidence type="ECO:0000313" key="8">
    <source>
        <dbReference type="Proteomes" id="UP001156613"/>
    </source>
</evidence>
<dbReference type="CDD" id="cd22997">
    <property type="entry name" value="GT_LH"/>
    <property type="match status" value="1"/>
</dbReference>
<comment type="caution">
    <text evidence="6">The sequence shown here is derived from an EMBL/GenBank/DDBJ whole genome shotgun (WGS) entry which is preliminary data.</text>
</comment>
<evidence type="ECO:0000313" key="7">
    <source>
        <dbReference type="Proteomes" id="UP000661006"/>
    </source>
</evidence>
<dbReference type="InterPro" id="IPR050757">
    <property type="entry name" value="Collagen_mod_GT25"/>
</dbReference>
<reference evidence="5" key="1">
    <citation type="journal article" date="2014" name="Int. J. Syst. Evol. Microbiol.">
        <title>Complete genome of a new Firmicutes species belonging to the dominant human colonic microbiota ('Ruminococcus bicirculans') reveals two chromosomes and a selective capacity to utilize plant glucans.</title>
        <authorList>
            <consortium name="NISC Comparative Sequencing Program"/>
            <person name="Wegmann U."/>
            <person name="Louis P."/>
            <person name="Goesmann A."/>
            <person name="Henrissat B."/>
            <person name="Duncan S.H."/>
            <person name="Flint H.J."/>
        </authorList>
    </citation>
    <scope>NUCLEOTIDE SEQUENCE</scope>
    <source>
        <strain evidence="5">NBRC 3271</strain>
    </source>
</reference>
<gene>
    <name evidence="5" type="ORF">GCM10010937_10980</name>
    <name evidence="6" type="ORF">HKD32_06125</name>
</gene>
<organism evidence="6 7">
    <name type="scientific">Gluconobacter japonicus</name>
    <dbReference type="NCBI Taxonomy" id="376620"/>
    <lineage>
        <taxon>Bacteria</taxon>
        <taxon>Pseudomonadati</taxon>
        <taxon>Pseudomonadota</taxon>
        <taxon>Alphaproteobacteria</taxon>
        <taxon>Acetobacterales</taxon>
        <taxon>Acetobacteraceae</taxon>
        <taxon>Gluconobacter</taxon>
    </lineage>
</organism>
<accession>A0A9Q2ILL0</accession>
<keyword evidence="3" id="KW-0808">Transferase</keyword>